<evidence type="ECO:0000313" key="2">
    <source>
        <dbReference type="Proteomes" id="UP000694865"/>
    </source>
</evidence>
<feature type="region of interest" description="Disordered" evidence="1">
    <location>
        <begin position="1"/>
        <end position="37"/>
    </location>
</feature>
<evidence type="ECO:0000256" key="1">
    <source>
        <dbReference type="SAM" id="MobiDB-lite"/>
    </source>
</evidence>
<gene>
    <name evidence="3" type="primary">LOC100370553</name>
</gene>
<proteinExistence type="predicted"/>
<dbReference type="Gene3D" id="3.40.50.300">
    <property type="entry name" value="P-loop containing nucleotide triphosphate hydrolases"/>
    <property type="match status" value="1"/>
</dbReference>
<accession>A0ABM0GPE2</accession>
<name>A0ABM0GPE2_SACKO</name>
<protein>
    <submittedName>
        <fullName evidence="3">IQ motif and ankyrin repeat domain-containing protein LOC642574-like</fullName>
    </submittedName>
</protein>
<organism evidence="2 3">
    <name type="scientific">Saccoglossus kowalevskii</name>
    <name type="common">Acorn worm</name>
    <dbReference type="NCBI Taxonomy" id="10224"/>
    <lineage>
        <taxon>Eukaryota</taxon>
        <taxon>Metazoa</taxon>
        <taxon>Hemichordata</taxon>
        <taxon>Enteropneusta</taxon>
        <taxon>Harrimaniidae</taxon>
        <taxon>Saccoglossus</taxon>
    </lineage>
</organism>
<dbReference type="RefSeq" id="XP_002734394.1">
    <property type="nucleotide sequence ID" value="XM_002734348.2"/>
</dbReference>
<keyword evidence="2" id="KW-1185">Reference proteome</keyword>
<dbReference type="Proteomes" id="UP000694865">
    <property type="component" value="Unplaced"/>
</dbReference>
<dbReference type="InterPro" id="IPR027417">
    <property type="entry name" value="P-loop_NTPase"/>
</dbReference>
<reference evidence="3" key="1">
    <citation type="submission" date="2025-08" db="UniProtKB">
        <authorList>
            <consortium name="RefSeq"/>
        </authorList>
    </citation>
    <scope>IDENTIFICATION</scope>
    <source>
        <tissue evidence="3">Testes</tissue>
    </source>
</reference>
<evidence type="ECO:0000313" key="3">
    <source>
        <dbReference type="RefSeq" id="XP_002734394.1"/>
    </source>
</evidence>
<sequence length="212" mass="23458">MPPKKTTPAAKASGKPAVKKTGKAPGSKPLTAVKDTAPKTAEPVKVGVTIELKQLADILKDKDGTIKNTGRWPLVIDPSGRAGTFLRYQYTNYLQALSPGDMQPETLRKALIGSIRYGKEFTIDMIESDMYGNIKTQMDEIQKGLLDSLVSKDLLKDEKYLSIVKESDGEEYGQYQFNDMLIDGFVFTLVTQMPSPGEELLNKFYTVTVLEN</sequence>
<dbReference type="GeneID" id="100370553"/>